<dbReference type="Pfam" id="PF16868">
    <property type="entry name" value="NMT1_3"/>
    <property type="match status" value="1"/>
</dbReference>
<dbReference type="Gene3D" id="3.40.190.10">
    <property type="entry name" value="Periplasmic binding protein-like II"/>
    <property type="match status" value="2"/>
</dbReference>
<dbReference type="PANTHER" id="PTHR42941">
    <property type="entry name" value="SLL1037 PROTEIN"/>
    <property type="match status" value="1"/>
</dbReference>
<protein>
    <submittedName>
        <fullName evidence="2">C4-dicarboxylate ABC transporter substrate-binding protein</fullName>
    </submittedName>
</protein>
<feature type="transmembrane region" description="Helical" evidence="1">
    <location>
        <begin position="12"/>
        <end position="32"/>
    </location>
</feature>
<feature type="transmembrane region" description="Helical" evidence="1">
    <location>
        <begin position="333"/>
        <end position="355"/>
    </location>
</feature>
<gene>
    <name evidence="2" type="ORF">CXK94_08020</name>
</gene>
<evidence type="ECO:0000313" key="3">
    <source>
        <dbReference type="Proteomes" id="UP000236023"/>
    </source>
</evidence>
<dbReference type="RefSeq" id="WP_037038411.1">
    <property type="nucleotide sequence ID" value="NZ_JAMOHU010000026.1"/>
</dbReference>
<evidence type="ECO:0000256" key="1">
    <source>
        <dbReference type="SAM" id="Phobius"/>
    </source>
</evidence>
<dbReference type="PANTHER" id="PTHR42941:SF1">
    <property type="entry name" value="SLL1037 PROTEIN"/>
    <property type="match status" value="1"/>
</dbReference>
<keyword evidence="1" id="KW-0812">Transmembrane</keyword>
<dbReference type="AlphaFoldDB" id="A0A2N8T5X7"/>
<name>A0A2N8T5X7_STUST</name>
<keyword evidence="1" id="KW-1133">Transmembrane helix</keyword>
<proteinExistence type="predicted"/>
<dbReference type="SUPFAM" id="SSF53850">
    <property type="entry name" value="Periplasmic binding protein-like II"/>
    <property type="match status" value="1"/>
</dbReference>
<dbReference type="EMBL" id="POUT01000003">
    <property type="protein sequence ID" value="PNG10128.1"/>
    <property type="molecule type" value="Genomic_DNA"/>
</dbReference>
<dbReference type="Proteomes" id="UP000236023">
    <property type="component" value="Unassembled WGS sequence"/>
</dbReference>
<reference evidence="2 3" key="1">
    <citation type="submission" date="2018-01" db="EMBL/GenBank/DDBJ databases">
        <title>Denitrification phenotypes of diverse strains of Pseudomonas stutzeri.</title>
        <authorList>
            <person name="Milligan D.A."/>
            <person name="Bergaust L."/>
            <person name="Bakken L.R."/>
            <person name="Frostegard A."/>
        </authorList>
    </citation>
    <scope>NUCLEOTIDE SEQUENCE [LARGE SCALE GENOMIC DNA]</scope>
    <source>
        <strain evidence="2 3">24a75</strain>
    </source>
</reference>
<accession>A0A2N8T5X7</accession>
<organism evidence="2 3">
    <name type="scientific">Stutzerimonas stutzeri</name>
    <name type="common">Pseudomonas stutzeri</name>
    <dbReference type="NCBI Taxonomy" id="316"/>
    <lineage>
        <taxon>Bacteria</taxon>
        <taxon>Pseudomonadati</taxon>
        <taxon>Pseudomonadota</taxon>
        <taxon>Gammaproteobacteria</taxon>
        <taxon>Pseudomonadales</taxon>
        <taxon>Pseudomonadaceae</taxon>
        <taxon>Stutzerimonas</taxon>
    </lineage>
</organism>
<sequence length="444" mass="49883">MHRLNDLKIVIRAHLWLIPLFAVLVGLFVWALDPAPPTRLRMATGSEGGGYHDFGRRLQARLEQEGIELELQTSKGSMDNLRHLLAGDAVQFALVQSGTELLLEDSQRRRLKGLGVMYSEPLWLFARQGLVLADLRQLRSLRLGLGSEGSGTLAAVQDILAASVEQPGADWQPLGGRRALEALLAGELDAAFFVGPPNNDMIRELAAHPQLQLLEIPRTAALQAHFPFLSALRIPQGLLDLARDTPQRDLQTLSPLATLVANDSLHPALTPMLLEAARDVLRDGNLLDPPNGFPRAEPMSLPLTAEAAGYYRNGPPYLQRYLPFSIASWVDRYILLLLPFIAILLPLFKSVSPLYQWRMRSRIFKWYRYLHETDEKIHDGSIGAELDEQIRRMEQLDNELRVVEVPLSYSHELFTLHLHVRYMIDRLRALQSPDDSAAAQPQLQ</sequence>
<keyword evidence="1" id="KW-0472">Membrane</keyword>
<comment type="caution">
    <text evidence="2">The sequence shown here is derived from an EMBL/GenBank/DDBJ whole genome shotgun (WGS) entry which is preliminary data.</text>
</comment>
<evidence type="ECO:0000313" key="2">
    <source>
        <dbReference type="EMBL" id="PNG10128.1"/>
    </source>
</evidence>
<dbReference type="InterPro" id="IPR011852">
    <property type="entry name" value="TRAP_TAXI"/>
</dbReference>